<feature type="compositionally biased region" description="Basic and acidic residues" evidence="1">
    <location>
        <begin position="623"/>
        <end position="641"/>
    </location>
</feature>
<dbReference type="RefSeq" id="XP_013240576.1">
    <property type="nucleotide sequence ID" value="XM_013385122.1"/>
</dbReference>
<dbReference type="EMBL" id="JMSN01000125">
    <property type="protein sequence ID" value="KDN38047.1"/>
    <property type="molecule type" value="Genomic_DNA"/>
</dbReference>
<dbReference type="GeneID" id="25267355"/>
<dbReference type="AlphaFoldDB" id="A0A066V8H9"/>
<gene>
    <name evidence="2" type="ORF">K437DRAFT_30369</name>
</gene>
<keyword evidence="3" id="KW-1185">Reference proteome</keyword>
<evidence type="ECO:0000313" key="2">
    <source>
        <dbReference type="EMBL" id="KDN38047.1"/>
    </source>
</evidence>
<dbReference type="OrthoDB" id="2553934at2759"/>
<proteinExistence type="predicted"/>
<feature type="region of interest" description="Disordered" evidence="1">
    <location>
        <begin position="618"/>
        <end position="641"/>
    </location>
</feature>
<evidence type="ECO:0000256" key="1">
    <source>
        <dbReference type="SAM" id="MobiDB-lite"/>
    </source>
</evidence>
<feature type="region of interest" description="Disordered" evidence="1">
    <location>
        <begin position="228"/>
        <end position="262"/>
    </location>
</feature>
<feature type="region of interest" description="Disordered" evidence="1">
    <location>
        <begin position="817"/>
        <end position="858"/>
    </location>
</feature>
<reference evidence="2 3" key="1">
    <citation type="submission" date="2014-05" db="EMBL/GenBank/DDBJ databases">
        <title>Draft genome sequence of a rare smut relative, Tilletiaria anomala UBC 951.</title>
        <authorList>
            <consortium name="DOE Joint Genome Institute"/>
            <person name="Toome M."/>
            <person name="Kuo A."/>
            <person name="Henrissat B."/>
            <person name="Lipzen A."/>
            <person name="Tritt A."/>
            <person name="Yoshinaga Y."/>
            <person name="Zane M."/>
            <person name="Barry K."/>
            <person name="Grigoriev I.V."/>
            <person name="Spatafora J.W."/>
            <person name="Aimea M.C."/>
        </authorList>
    </citation>
    <scope>NUCLEOTIDE SEQUENCE [LARGE SCALE GENOMIC DNA]</scope>
    <source>
        <strain evidence="2 3">UBC 951</strain>
    </source>
</reference>
<feature type="region of interest" description="Disordered" evidence="1">
    <location>
        <begin position="417"/>
        <end position="437"/>
    </location>
</feature>
<organism evidence="2 3">
    <name type="scientific">Tilletiaria anomala (strain ATCC 24038 / CBS 436.72 / UBC 951)</name>
    <dbReference type="NCBI Taxonomy" id="1037660"/>
    <lineage>
        <taxon>Eukaryota</taxon>
        <taxon>Fungi</taxon>
        <taxon>Dikarya</taxon>
        <taxon>Basidiomycota</taxon>
        <taxon>Ustilaginomycotina</taxon>
        <taxon>Exobasidiomycetes</taxon>
        <taxon>Georgefischeriales</taxon>
        <taxon>Tilletiariaceae</taxon>
        <taxon>Tilletiaria</taxon>
    </lineage>
</organism>
<feature type="region of interest" description="Disordered" evidence="1">
    <location>
        <begin position="362"/>
        <end position="381"/>
    </location>
</feature>
<dbReference type="HOGENOM" id="CLU_320336_0_0_1"/>
<feature type="region of interest" description="Disordered" evidence="1">
    <location>
        <begin position="40"/>
        <end position="78"/>
    </location>
</feature>
<name>A0A066V8H9_TILAU</name>
<feature type="compositionally biased region" description="Acidic residues" evidence="1">
    <location>
        <begin position="824"/>
        <end position="836"/>
    </location>
</feature>
<evidence type="ECO:0000313" key="3">
    <source>
        <dbReference type="Proteomes" id="UP000027361"/>
    </source>
</evidence>
<comment type="caution">
    <text evidence="2">The sequence shown here is derived from an EMBL/GenBank/DDBJ whole genome shotgun (WGS) entry which is preliminary data.</text>
</comment>
<protein>
    <submittedName>
        <fullName evidence="2">Uncharacterized protein</fullName>
    </submittedName>
</protein>
<feature type="compositionally biased region" description="Low complexity" evidence="1">
    <location>
        <begin position="234"/>
        <end position="246"/>
    </location>
</feature>
<sequence length="906" mass="94571">MLPTSSLLPLMPPLSPPPPMPLLRPTWTHLRSTTRMTRWSTQASAASPPPTLAGSLLPSRPVPLPSPPQGTGTGTTTTGTITSSNASGSGVVAHAHNPFAQQQPHVYTHAPAMAQRSYSMGILPPFHNPFAAAHAYQHPSSATSPFSSSSTATPAAAAPGIGSGMPLSASGYAAAPGAHFGGDGVGGLAGGLAAAFRRSSAGGYEGLHSAQWATFSNSTNYSSNINRGEGAGAGHASASASTIAHGMHPPPPPTVAAAPGCQPPTASADFVSAAWTAGAAPGSALSSVAAPSLSASSGAAAAAAAAANAARSLSDSQTAMALQAHVAALRASAMSNAISHSAFTAAIGTAAGTSSTMQLMGPDAGAGAGLQPRSASTGSGPMPVPVPIGSAGAGAPTFLDGWHVPLHAHVQATTGAAIPSPASEGGLGSGPPGGVGVQTVRLTRTASAASLQGATAGANLAGSYLGGQLAEAGSAPSTGSGRGSVDANVSVPDLVTDIPLSDKRYRNRKLLRDLRQYLYRWLNTSEFRQITKTYSQAEWVSNPDSTSSKDRFFHVNFQARDYYKTNHELIDEIVRIGLALAEEHPQEYGCAPGVLKASHIEDVAKDLMDSARSGFRQSLRTDPGAKDCEKQKDQKDRETERSKIVSLPDHFLCAIMAACMCVCLRVFLRLHLQKQRGRELGAAKLKHPIPRPLLMSGAFSDDAASDEDLHGMDIQTWKAQRSLKLKDDHGLEALTPRWRNPHLTRAYQLADKKSKNKHLTRWRRDQPVELDVPHSLRGRRLPSALFDKAWLAENKHTLNGAPYYITIDEEPVAGWSDQLYPLDEGNDGDDEDDASDDDRRSNKRKRTSTLMNGGSTQAIPHQAFPQFQLGPVDGAGFAPLPGVAYSVHPYQLVPPSAPAGSHFSFF</sequence>
<dbReference type="Proteomes" id="UP000027361">
    <property type="component" value="Unassembled WGS sequence"/>
</dbReference>
<feature type="compositionally biased region" description="Gly residues" evidence="1">
    <location>
        <begin position="425"/>
        <end position="436"/>
    </location>
</feature>
<dbReference type="InParanoid" id="A0A066V8H9"/>
<feature type="compositionally biased region" description="Polar residues" evidence="1">
    <location>
        <begin position="848"/>
        <end position="858"/>
    </location>
</feature>
<accession>A0A066V8H9</accession>